<dbReference type="STRING" id="4577.A0A1D6L9A9"/>
<dbReference type="PROSITE" id="PS51082">
    <property type="entry name" value="WH2"/>
    <property type="match status" value="1"/>
</dbReference>
<protein>
    <submittedName>
        <fullName evidence="3">Protein SCAR2</fullName>
    </submittedName>
</protein>
<feature type="region of interest" description="Disordered" evidence="2">
    <location>
        <begin position="448"/>
        <end position="515"/>
    </location>
</feature>
<evidence type="ECO:0000256" key="1">
    <source>
        <dbReference type="ARBA" id="ARBA00006993"/>
    </source>
</evidence>
<feature type="region of interest" description="Disordered" evidence="2">
    <location>
        <begin position="1763"/>
        <end position="1866"/>
    </location>
</feature>
<feature type="region of interest" description="Disordered" evidence="2">
    <location>
        <begin position="201"/>
        <end position="239"/>
    </location>
</feature>
<feature type="region of interest" description="Disordered" evidence="2">
    <location>
        <begin position="367"/>
        <end position="409"/>
    </location>
</feature>
<dbReference type="Gene3D" id="1.20.5.340">
    <property type="match status" value="1"/>
</dbReference>
<evidence type="ECO:0000256" key="2">
    <source>
        <dbReference type="SAM" id="MobiDB-lite"/>
    </source>
</evidence>
<feature type="compositionally biased region" description="Polar residues" evidence="2">
    <location>
        <begin position="397"/>
        <end position="407"/>
    </location>
</feature>
<reference evidence="3" key="1">
    <citation type="submission" date="2015-12" db="EMBL/GenBank/DDBJ databases">
        <title>Update maize B73 reference genome by single molecule sequencing technologies.</title>
        <authorList>
            <consortium name="Maize Genome Sequencing Project"/>
            <person name="Ware D."/>
        </authorList>
    </citation>
    <scope>NUCLEOTIDE SEQUENCE [LARGE SCALE GENOMIC DNA]</scope>
    <source>
        <tissue evidence="3">Seedling</tissue>
    </source>
</reference>
<accession>A0A1D6L9A9</accession>
<proteinExistence type="inferred from homology"/>
<dbReference type="InterPro" id="IPR003124">
    <property type="entry name" value="WH2_dom"/>
</dbReference>
<feature type="compositionally biased region" description="Basic residues" evidence="2">
    <location>
        <begin position="216"/>
        <end position="229"/>
    </location>
</feature>
<name>A0A1D6L9A9_MAIZE</name>
<feature type="region of interest" description="Disordered" evidence="2">
    <location>
        <begin position="612"/>
        <end position="669"/>
    </location>
</feature>
<dbReference type="Gene3D" id="6.10.280.150">
    <property type="match status" value="1"/>
</dbReference>
<feature type="compositionally biased region" description="Basic and acidic residues" evidence="2">
    <location>
        <begin position="368"/>
        <end position="393"/>
    </location>
</feature>
<dbReference type="PANTHER" id="PTHR12902">
    <property type="entry name" value="WASP-1"/>
    <property type="match status" value="1"/>
</dbReference>
<feature type="compositionally biased region" description="Basic and acidic residues" evidence="2">
    <location>
        <begin position="642"/>
        <end position="653"/>
    </location>
</feature>
<dbReference type="PANTHER" id="PTHR12902:SF1">
    <property type="entry name" value="WISKOTT-ALDRICH SYNDROME PROTEIN FAMILY MEMBER"/>
    <property type="match status" value="1"/>
</dbReference>
<dbReference type="GO" id="GO:0005856">
    <property type="term" value="C:cytoskeleton"/>
    <property type="evidence" value="ECO:0007669"/>
    <property type="project" value="UniProtKB-SubCell"/>
</dbReference>
<dbReference type="InParanoid" id="A0A1D6L9A9"/>
<feature type="region of interest" description="Disordered" evidence="2">
    <location>
        <begin position="1709"/>
        <end position="1728"/>
    </location>
</feature>
<feature type="compositionally biased region" description="Polar residues" evidence="2">
    <location>
        <begin position="1816"/>
        <end position="1829"/>
    </location>
</feature>
<feature type="region of interest" description="Disordered" evidence="2">
    <location>
        <begin position="1883"/>
        <end position="1914"/>
    </location>
</feature>
<organism evidence="3">
    <name type="scientific">Zea mays</name>
    <name type="common">Maize</name>
    <dbReference type="NCBI Taxonomy" id="4577"/>
    <lineage>
        <taxon>Eukaryota</taxon>
        <taxon>Viridiplantae</taxon>
        <taxon>Streptophyta</taxon>
        <taxon>Embryophyta</taxon>
        <taxon>Tracheophyta</taxon>
        <taxon>Spermatophyta</taxon>
        <taxon>Magnoliopsida</taxon>
        <taxon>Liliopsida</taxon>
        <taxon>Poales</taxon>
        <taxon>Poaceae</taxon>
        <taxon>PACMAD clade</taxon>
        <taxon>Panicoideae</taxon>
        <taxon>Andropogonodae</taxon>
        <taxon>Andropogoneae</taxon>
        <taxon>Tripsacinae</taxon>
        <taxon>Zea</taxon>
    </lineage>
</organism>
<dbReference type="EMBL" id="CM007647">
    <property type="protein sequence ID" value="ONM10778.1"/>
    <property type="molecule type" value="Genomic_DNA"/>
</dbReference>
<sequence>MIRHQIRNEYGLADPEVYAAPGEEDDPEALLEGVAMAGLVGVLRQLGDLAEFAAEIFHDLHEEAMATASRGHGLMLRLQQLEAEFPAVEKAIISQTEHSNYPHDDGAEWHSNVQLKQNVITQGDMPRFIMDSYEECRGLFFRFDVAGAGASLKRYSDPSFFKTEHASNMIEADVLIENKPRRIKKKAMRWRKGATLESLLTANSESQITPKDRTSRKVPPRTTKLKSRQPRSPDHKTTSRILREHLQEVILSQKKIISRYSVRHYYVKFGSPDSSETAPPFGEMDSFGALVQSSGKLDLTKVVPVNESDAVDTKSEPIDGSAYLELGDKRNLGKQHEPFQQNGMVHSSEKLPDCPYLDIGESNNRSHLTCEEKPRLAEVPADQKDVDGRRPDDIVSDQDNFIGASNDTDMENKEGLQMKTECDPSASVELVELNRHNKEGDKVLYAEPPEVGPAIDSSLGLDNASSGEEPTCVDLPLSSDSAPTVSATNGPNSGSQSGRQMNGVDWSTDEESSNDVDLIDVSSSSSVVSENGDVQNNDCLVSCLQHEEAIHSLSDDHAGAIHNSDEQSPNTSSNWDDMAIGCNNYTEKVHHPVEHVQDVVLDDISMILSKPNDVSEDEDKISSGNADDLSLHPTKLNQEEIQELKTESEEGRSLESGSSPSKASLPNKDHVSMNDVEADTVTIPKETVADTAPTGLDPDGIDERQDGVAPKYSSIHNSVLYESYDDKIAEDTHSLLDDGLSTTFDDDKHVAEDHQFVVLEQRTCPTSLNTCKDDSMQGCAVARDFTDAEKLPGVVSGVLASQLETESHVGETLASTSYAFSDDTEALEIGVPLAPGTSFLPNTSSSLVEKHELTETEEIAEVGEFVVAKESTTSVFAVDVVPPKEFIDANIHPEKVEVLATSLTEEATRLDLQLQSPSREVLETTEAIHRNFGAVDESREDISKKSMLQTDNSPLIVETTSEKCSDRDGDTQFLVKSDYQEELLKEGSHNAEDRSLCDLNKDGAVTLKSNAVEKQPVNAGQDLAWGMHAQDSSSTNPFLDPAYLMSHTQIYSSSSMSSQPCFPEEEDFLSELVIQHDNMGVTADALWEPATPPDDAPLPSEIMTEDDFRSFCQEYHEIDFSSVTNCSHSEPASDSNKIPNAFLIRESDFPCYNSALPVKLDQEACIHSKFCSECVEYSCAVERQGTTSMVVSGKEDRVGKDETPGVDFHLNFLEFSNDNRSPELNMLSVPVDLRQELHGLPEVDSRDSSPLLHKEKTSEECCFSLSNNVVEVKQELEIRADLVPHSSINEKVDGLDEAVPVEPEAHACALDEYDNQDVPHISTSEKNETLTLGKPVLVQGPEVCAFGGFECDPPIIPSPSVDETKDNLEVRMNMILQSFHHSLRTSFQAEQKSECYTSGEHDSQTVPFPLHDENINELDDPPLSNADELDRESKACVPHECDAQIAPCSTDEDIHELDHPPLSSPALVDLESEDHVSDDRDSEVTPCLVKDKIDESVDAQPNLLPGELEQETHAPPELDFRVAPQSAKESDCSTEFDSQAAPCSSNIPVLANTTVSTCISAMPSSEETYQLSPVPPPTVQFQNDSYKDPQALLADSYKDPQAPPPLPPLQWRLGKPRLGLLSRKGCMTEPARVIDPVLQISSQEMDIRPGLLDPTDRSIEPVSCQEIKEDRCESSLIDHNDQNVDFDRLSTRVAVTDVARTEHRLSLETSEDIKQQGHISSSATGVGEHLDAGFTSTMADEEHLDDSGMTHGTALYLSDPLFPLPTYELQDPQPDTRENSEHPSQTHGAASGDDKSMDAVGSMESTLTKGHVSGNRCYQQPQHGESSSETSDHKEHITNASEDGVKHQSGTSEAPSDTAKHSAPGTLLKGNVQESQILQEHNVGSSEDDQPGGLLYSLEPVAPQGENKNQVNNPGLLLEWPGDTSELVTGLEKSCYAHAEQPPVMGWTVGPQMLHPKYGILEEESQFEPNIADNHLIRKPISIKNIPRNPLVDAVAAHDRSSMRKVSELAPPTDKPKPNERNMLLEQIRNKTFSLKPVAPAQQTAMRSPARTSTRNLKVAAIIEKANAIRQVVSLQWEVTTKTQIVGVIHKSPTVCPTLLVLLSMAERYRFIKSIGDRMGMHNHVIVFVCPTLLVLLSMAE</sequence>
<feature type="non-terminal residue" evidence="3">
    <location>
        <position position="2141"/>
    </location>
</feature>
<evidence type="ECO:0000313" key="3">
    <source>
        <dbReference type="EMBL" id="ONM10778.1"/>
    </source>
</evidence>
<feature type="region of interest" description="Disordered" evidence="2">
    <location>
        <begin position="1393"/>
        <end position="1412"/>
    </location>
</feature>
<dbReference type="IntAct" id="A0A1D6L9A9">
    <property type="interactions" value="9"/>
</dbReference>
<feature type="compositionally biased region" description="Polar residues" evidence="2">
    <location>
        <begin position="478"/>
        <end position="500"/>
    </location>
</feature>
<dbReference type="GO" id="GO:0003779">
    <property type="term" value="F:actin binding"/>
    <property type="evidence" value="ECO:0007669"/>
    <property type="project" value="UniProtKB-KW"/>
</dbReference>
<dbReference type="FunCoup" id="A0A1D6L9A9">
    <property type="interactions" value="3063"/>
</dbReference>
<dbReference type="GO" id="GO:0030036">
    <property type="term" value="P:actin cytoskeleton organization"/>
    <property type="evidence" value="ECO:0007669"/>
    <property type="project" value="InterPro"/>
</dbReference>
<dbReference type="InterPro" id="IPR028288">
    <property type="entry name" value="SCAR/WAVE_fam"/>
</dbReference>
<gene>
    <name evidence="3" type="ORF">ZEAMMB73_Zm00001d034616</name>
</gene>
<comment type="similarity">
    <text evidence="1">Belongs to the SCAR/WAVE family.</text>
</comment>
<dbReference type="ExpressionAtlas" id="A0A1D6L9A9">
    <property type="expression patterns" value="baseline and differential"/>
</dbReference>